<dbReference type="AlphaFoldDB" id="A0A024VZJ1"/>
<sequence>MNENLNNVSEEFKKQLLSATIKREVKENMEINVKQKPNDNKNNNDFIIYMELHLENLVIRRYNFVLGTKSIRKRKCV</sequence>
<protein>
    <submittedName>
        <fullName evidence="1">Uncharacterized protein</fullName>
    </submittedName>
</protein>
<evidence type="ECO:0000313" key="1">
    <source>
        <dbReference type="EMBL" id="ETW33733.1"/>
    </source>
</evidence>
<reference evidence="1 2" key="1">
    <citation type="submission" date="2013-02" db="EMBL/GenBank/DDBJ databases">
        <title>The Genome Annotation of Plasmodium falciparum Tanzania (2000708).</title>
        <authorList>
            <consortium name="The Broad Institute Genome Sequencing Platform"/>
            <consortium name="The Broad Institute Genome Sequencing Center for Infectious Disease"/>
            <person name="Neafsey D."/>
            <person name="Hoffman S."/>
            <person name="Volkman S."/>
            <person name="Rosenthal P."/>
            <person name="Walker B."/>
            <person name="Young S.K."/>
            <person name="Zeng Q."/>
            <person name="Gargeya S."/>
            <person name="Fitzgerald M."/>
            <person name="Haas B."/>
            <person name="Abouelleil A."/>
            <person name="Allen A.W."/>
            <person name="Alvarado L."/>
            <person name="Arachchi H.M."/>
            <person name="Berlin A.M."/>
            <person name="Chapman S.B."/>
            <person name="Gainer-Dewar J."/>
            <person name="Goldberg J."/>
            <person name="Griggs A."/>
            <person name="Gujja S."/>
            <person name="Hansen M."/>
            <person name="Howarth C."/>
            <person name="Imamovic A."/>
            <person name="Ireland A."/>
            <person name="Larimer J."/>
            <person name="McCowan C."/>
            <person name="Murphy C."/>
            <person name="Pearson M."/>
            <person name="Poon T.W."/>
            <person name="Priest M."/>
            <person name="Roberts A."/>
            <person name="Saif S."/>
            <person name="Shea T."/>
            <person name="Sisk P."/>
            <person name="Sykes S."/>
            <person name="Wortman J."/>
            <person name="Nusbaum C."/>
            <person name="Birren B."/>
        </authorList>
    </citation>
    <scope>NUCLEOTIDE SEQUENCE [LARGE SCALE GENOMIC DNA]</scope>
    <source>
        <strain evidence="2">Tanzania (2000708)</strain>
    </source>
</reference>
<organism evidence="1 2">
    <name type="scientific">Plasmodium falciparum Tanzania</name>
    <name type="common">2000708</name>
    <dbReference type="NCBI Taxonomy" id="1036725"/>
    <lineage>
        <taxon>Eukaryota</taxon>
        <taxon>Sar</taxon>
        <taxon>Alveolata</taxon>
        <taxon>Apicomplexa</taxon>
        <taxon>Aconoidasida</taxon>
        <taxon>Haemosporida</taxon>
        <taxon>Plasmodiidae</taxon>
        <taxon>Plasmodium</taxon>
        <taxon>Plasmodium (Laverania)</taxon>
    </lineage>
</organism>
<gene>
    <name evidence="1" type="ORF">PFTANZ_05596</name>
</gene>
<proteinExistence type="predicted"/>
<dbReference type="EMBL" id="KI926562">
    <property type="protein sequence ID" value="ETW33733.1"/>
    <property type="molecule type" value="Genomic_DNA"/>
</dbReference>
<accession>A0A024VZJ1</accession>
<evidence type="ECO:0000313" key="2">
    <source>
        <dbReference type="Proteomes" id="UP000030708"/>
    </source>
</evidence>
<name>A0A024VZJ1_PLAFA</name>
<dbReference type="Proteomes" id="UP000030708">
    <property type="component" value="Unassembled WGS sequence"/>
</dbReference>
<reference evidence="1 2" key="2">
    <citation type="submission" date="2013-02" db="EMBL/GenBank/DDBJ databases">
        <title>The Genome Sequence of Plasmodium falciparum Tanzania (2000708).</title>
        <authorList>
            <consortium name="The Broad Institute Genome Sequencing Platform"/>
            <consortium name="The Broad Institute Genome Sequencing Center for Infectious Disease"/>
            <person name="Neafsey D."/>
            <person name="Cheeseman I."/>
            <person name="Volkman S."/>
            <person name="Adams J."/>
            <person name="Walker B."/>
            <person name="Young S.K."/>
            <person name="Zeng Q."/>
            <person name="Gargeya S."/>
            <person name="Fitzgerald M."/>
            <person name="Haas B."/>
            <person name="Abouelleil A."/>
            <person name="Alvarado L."/>
            <person name="Arachchi H.M."/>
            <person name="Berlin A.M."/>
            <person name="Chapman S.B."/>
            <person name="Dewar J."/>
            <person name="Goldberg J."/>
            <person name="Griggs A."/>
            <person name="Gujja S."/>
            <person name="Hansen M."/>
            <person name="Howarth C."/>
            <person name="Imamovic A."/>
            <person name="Larimer J."/>
            <person name="McCowan C."/>
            <person name="Murphy C."/>
            <person name="Neiman D."/>
            <person name="Pearson M."/>
            <person name="Priest M."/>
            <person name="Roberts A."/>
            <person name="Saif S."/>
            <person name="Shea T."/>
            <person name="Sisk P."/>
            <person name="Sykes S."/>
            <person name="Wortman J."/>
            <person name="Nusbaum C."/>
            <person name="Birren B."/>
        </authorList>
    </citation>
    <scope>NUCLEOTIDE SEQUENCE [LARGE SCALE GENOMIC DNA]</scope>
    <source>
        <strain evidence="2">Tanzania (2000708)</strain>
    </source>
</reference>